<dbReference type="PANTHER" id="PTHR45589:SF1">
    <property type="entry name" value="WD REPEAT DOMAIN 62, ISOFORM G"/>
    <property type="match status" value="1"/>
</dbReference>
<comment type="caution">
    <text evidence="2">The sequence shown here is derived from an EMBL/GenBank/DDBJ whole genome shotgun (WGS) entry which is preliminary data.</text>
</comment>
<dbReference type="Pfam" id="PF00400">
    <property type="entry name" value="WD40"/>
    <property type="match status" value="2"/>
</dbReference>
<accession>A0AAJ0GF46</accession>
<dbReference type="InterPro" id="IPR015943">
    <property type="entry name" value="WD40/YVTN_repeat-like_dom_sf"/>
</dbReference>
<feature type="compositionally biased region" description="Basic residues" evidence="1">
    <location>
        <begin position="886"/>
        <end position="896"/>
    </location>
</feature>
<protein>
    <recommendedName>
        <fullName evidence="4">WD40 repeat-like protein</fullName>
    </recommendedName>
</protein>
<evidence type="ECO:0000313" key="2">
    <source>
        <dbReference type="EMBL" id="KAK3056322.1"/>
    </source>
</evidence>
<dbReference type="PANTHER" id="PTHR45589">
    <property type="entry name" value="WD REPEAT DOMAIN 62, ISOFORM G"/>
    <property type="match status" value="1"/>
</dbReference>
<evidence type="ECO:0008006" key="4">
    <source>
        <dbReference type="Google" id="ProtNLM"/>
    </source>
</evidence>
<feature type="region of interest" description="Disordered" evidence="1">
    <location>
        <begin position="84"/>
        <end position="143"/>
    </location>
</feature>
<evidence type="ECO:0000256" key="1">
    <source>
        <dbReference type="SAM" id="MobiDB-lite"/>
    </source>
</evidence>
<dbReference type="SUPFAM" id="SSF50998">
    <property type="entry name" value="Quinoprotein alcohol dehydrogenase-like"/>
    <property type="match status" value="1"/>
</dbReference>
<dbReference type="InterPro" id="IPR036322">
    <property type="entry name" value="WD40_repeat_dom_sf"/>
</dbReference>
<gene>
    <name evidence="2" type="ORF">LTR09_002829</name>
</gene>
<name>A0AAJ0GF46_9PEZI</name>
<dbReference type="InterPro" id="IPR052779">
    <property type="entry name" value="WDR62"/>
</dbReference>
<feature type="region of interest" description="Disordered" evidence="1">
    <location>
        <begin position="834"/>
        <end position="927"/>
    </location>
</feature>
<sequence>MTHLRLTPSNSPFFKTSTPRSPTKSKSDEPGLRLKKVIGTTTGSANGFDHQPTSKQFAYTAGATAVVCTVEQDLNVTQRFFRARPTSGGGARELNGQWPISPTPADARSRVLGGIRDGANGSPLGPSARDWSDSPGGKSTTAKDRVKAATSVALSPNGKWVAMGETGYKPRVLIFANKGESSESPVSVLAEHTFGVHALAFSPDSKHLASLGTVNDGYIYVWAIDDRTGAASLHSSNKCTVLINRMIWVGQSLLTVGLRFVKCWRPTEDGAPDRREPELANIAGTPRSKATDFGNSVLGSRHKVLLGKNSLLGDMIDANFVAVVAVSEDRAIVCADSGEICLLSDCHNSQTFTATAHAGFRITAAAVGTSGCLSVAGPGAKTKDFKLEGLSSPSNVKANRRQTMSPNKSSYSDILAPIAVATIGDITVEMNSKRGIRLTRSSDAAENESDILSRQLAAHNEPVLGVQKFSSSALPSAAFFTSSSDGLIHIWADDGKHNTELLAPVESSSSMYDLTNELKAAVALPDGMHIATGDKHGTLSLLEVSSGMVAHQVRAHTAEIVDITAFERGGKQLLASASRDRTIQLFECCQNRLELLQTLEEHAAAVCGLLATKDGDLLLSCSTDRSVIVREAVNRMSDPSSTAYAMLRTISLKSSPTSMCMKTDTDEVLVATVDRNVGAYNLRNGQTGFAFKCSDTDGGEAAAMSKIMYVPSLSGNPTIVGVSSSDKSVRLYSEYGSLMARDWGHTEGITDVCLLDAKEGHGEEQPTHQQLVTVAADSTIFMWDTSAHTMKPTTQQAEVNGVHETPSTDRLSTPIGPPLRKVLSFTELSRFKRGRSVDDGVQTSPTVDRQIQPPPSPMRLKKKSSRITLAQPPKLEPPIRSTFPEHRRRSSLRKRSPSPPSPRSNAKKDMARKPSLGMTLRSKSSENVLTTASMGQTSGFGSLTSSTESVCRTLRAYRKKLANSSASDNLGPESLRELEKELRLTARAVGERSQGKNVDETTMARLLDQASEKIVSRLDERIQEKVEREVRRSTESSPLGASFTQAVIAEEGQSEHMDAVAGALEKVSLAET</sequence>
<organism evidence="2 3">
    <name type="scientific">Extremus antarcticus</name>
    <dbReference type="NCBI Taxonomy" id="702011"/>
    <lineage>
        <taxon>Eukaryota</taxon>
        <taxon>Fungi</taxon>
        <taxon>Dikarya</taxon>
        <taxon>Ascomycota</taxon>
        <taxon>Pezizomycotina</taxon>
        <taxon>Dothideomycetes</taxon>
        <taxon>Dothideomycetidae</taxon>
        <taxon>Mycosphaerellales</taxon>
        <taxon>Extremaceae</taxon>
        <taxon>Extremus</taxon>
    </lineage>
</organism>
<dbReference type="Gene3D" id="2.130.10.10">
    <property type="entry name" value="YVTN repeat-like/Quinoprotein amine dehydrogenase"/>
    <property type="match status" value="3"/>
</dbReference>
<dbReference type="InterPro" id="IPR001680">
    <property type="entry name" value="WD40_rpt"/>
</dbReference>
<feature type="region of interest" description="Disordered" evidence="1">
    <location>
        <begin position="793"/>
        <end position="818"/>
    </location>
</feature>
<reference evidence="2" key="1">
    <citation type="submission" date="2023-04" db="EMBL/GenBank/DDBJ databases">
        <title>Black Yeasts Isolated from many extreme environments.</title>
        <authorList>
            <person name="Coleine C."/>
            <person name="Stajich J.E."/>
            <person name="Selbmann L."/>
        </authorList>
    </citation>
    <scope>NUCLEOTIDE SEQUENCE</scope>
    <source>
        <strain evidence="2">CCFEE 5312</strain>
    </source>
</reference>
<feature type="region of interest" description="Disordered" evidence="1">
    <location>
        <begin position="1"/>
        <end position="32"/>
    </location>
</feature>
<evidence type="ECO:0000313" key="3">
    <source>
        <dbReference type="Proteomes" id="UP001271007"/>
    </source>
</evidence>
<dbReference type="Proteomes" id="UP001271007">
    <property type="component" value="Unassembled WGS sequence"/>
</dbReference>
<dbReference type="AlphaFoldDB" id="A0AAJ0GF46"/>
<dbReference type="SMART" id="SM00320">
    <property type="entry name" value="WD40"/>
    <property type="match status" value="7"/>
</dbReference>
<dbReference type="SUPFAM" id="SSF50978">
    <property type="entry name" value="WD40 repeat-like"/>
    <property type="match status" value="1"/>
</dbReference>
<keyword evidence="3" id="KW-1185">Reference proteome</keyword>
<proteinExistence type="predicted"/>
<dbReference type="EMBL" id="JAWDJX010000006">
    <property type="protein sequence ID" value="KAK3056322.1"/>
    <property type="molecule type" value="Genomic_DNA"/>
</dbReference>
<feature type="compositionally biased region" description="Low complexity" evidence="1">
    <location>
        <begin position="15"/>
        <end position="24"/>
    </location>
</feature>
<dbReference type="InterPro" id="IPR011047">
    <property type="entry name" value="Quinoprotein_ADH-like_sf"/>
</dbReference>